<dbReference type="Proteomes" id="UP001254770">
    <property type="component" value="Unassembled WGS sequence"/>
</dbReference>
<keyword evidence="2" id="KW-0812">Transmembrane</keyword>
<sequence length="281" mass="31738">MGIIVSLVFVIGFLGLLFNLIALLVKKIRKKDILRQKKILVYNFAIVGGAFAILAIFPPDKPVAAPENKSTASSSSTTNVESNSVSESDVKSSSDIEEENFQKGTLADSIKNELAELDLDKDDMNDILFAHNTFVPDTAQSYQINPYLGIDGLFDTDMSDFDSAWSQVHIYGFIKFSYIGNDWLFAKSIEIKTDNNKYTIDPAYSDWGRDNSAYETWEWYDAPLNESTVSMYNDMAESSQTLIRINGKTYYDDRYLTSEEISALKQILSIYNNYLELQSLI</sequence>
<feature type="transmembrane region" description="Helical" evidence="2">
    <location>
        <begin position="39"/>
        <end position="57"/>
    </location>
</feature>
<organism evidence="3 4">
    <name type="scientific">Enterococcus raffinosus</name>
    <dbReference type="NCBI Taxonomy" id="71452"/>
    <lineage>
        <taxon>Bacteria</taxon>
        <taxon>Bacillati</taxon>
        <taxon>Bacillota</taxon>
        <taxon>Bacilli</taxon>
        <taxon>Lactobacillales</taxon>
        <taxon>Enterococcaceae</taxon>
        <taxon>Enterococcus</taxon>
    </lineage>
</organism>
<proteinExistence type="predicted"/>
<dbReference type="AlphaFoldDB" id="A0AAW8TBW1"/>
<evidence type="ECO:0000256" key="1">
    <source>
        <dbReference type="SAM" id="MobiDB-lite"/>
    </source>
</evidence>
<feature type="compositionally biased region" description="Low complexity" evidence="1">
    <location>
        <begin position="67"/>
        <end position="87"/>
    </location>
</feature>
<gene>
    <name evidence="3" type="ORF">P7D69_20925</name>
</gene>
<keyword evidence="2" id="KW-0472">Membrane</keyword>
<protein>
    <submittedName>
        <fullName evidence="3">Uncharacterized protein</fullName>
    </submittedName>
</protein>
<accession>A0AAW8TBW1</accession>
<feature type="transmembrane region" description="Helical" evidence="2">
    <location>
        <begin position="6"/>
        <end position="25"/>
    </location>
</feature>
<evidence type="ECO:0000256" key="2">
    <source>
        <dbReference type="SAM" id="Phobius"/>
    </source>
</evidence>
<reference evidence="3" key="1">
    <citation type="submission" date="2023-03" db="EMBL/GenBank/DDBJ databases">
        <authorList>
            <person name="Shen W."/>
            <person name="Cai J."/>
        </authorList>
    </citation>
    <scope>NUCLEOTIDE SEQUENCE</scope>
    <source>
        <strain evidence="3">Y15</strain>
    </source>
</reference>
<keyword evidence="2" id="KW-1133">Transmembrane helix</keyword>
<name>A0AAW8TBW1_9ENTE</name>
<dbReference type="RefSeq" id="WP_213336725.1">
    <property type="nucleotide sequence ID" value="NZ_JARPXL010000047.1"/>
</dbReference>
<evidence type="ECO:0000313" key="3">
    <source>
        <dbReference type="EMBL" id="MDT2546796.1"/>
    </source>
</evidence>
<comment type="caution">
    <text evidence="3">The sequence shown here is derived from an EMBL/GenBank/DDBJ whole genome shotgun (WGS) entry which is preliminary data.</text>
</comment>
<dbReference type="EMBL" id="JARPXL010000047">
    <property type="protein sequence ID" value="MDT2546796.1"/>
    <property type="molecule type" value="Genomic_DNA"/>
</dbReference>
<evidence type="ECO:0000313" key="4">
    <source>
        <dbReference type="Proteomes" id="UP001254770"/>
    </source>
</evidence>
<feature type="region of interest" description="Disordered" evidence="1">
    <location>
        <begin position="66"/>
        <end position="100"/>
    </location>
</feature>